<dbReference type="PANTHER" id="PTHR30344">
    <property type="entry name" value="6-PHOSPHOGLUCONOLACTONASE-RELATED"/>
    <property type="match status" value="1"/>
</dbReference>
<dbReference type="EMBL" id="BIFS01000002">
    <property type="protein sequence ID" value="GCE23859.1"/>
    <property type="molecule type" value="Genomic_DNA"/>
</dbReference>
<dbReference type="FunFam" id="2.130.10.10:FF:000306">
    <property type="entry name" value="3-carboxymuconate cyclase"/>
    <property type="match status" value="1"/>
</dbReference>
<reference evidence="4" key="1">
    <citation type="submission" date="2018-12" db="EMBL/GenBank/DDBJ databases">
        <title>Tengunoibacter tsumagoiensis gen. nov., sp. nov., Dictyobacter kobayashii sp. nov., D. alpinus sp. nov., and D. joshuensis sp. nov. and description of Dictyobacteraceae fam. nov. within the order Ktedonobacterales isolated from Tengu-no-mugimeshi.</title>
        <authorList>
            <person name="Wang C.M."/>
            <person name="Zheng Y."/>
            <person name="Sakai Y."/>
            <person name="Toyoda A."/>
            <person name="Minakuchi Y."/>
            <person name="Abe K."/>
            <person name="Yokota A."/>
            <person name="Yabe S."/>
        </authorList>
    </citation>
    <scope>NUCLEOTIDE SEQUENCE [LARGE SCALE GENOMIC DNA]</scope>
    <source>
        <strain evidence="4">Uno11</strain>
    </source>
</reference>
<evidence type="ECO:0000256" key="2">
    <source>
        <dbReference type="SAM" id="MobiDB-lite"/>
    </source>
</evidence>
<dbReference type="Gene3D" id="2.130.10.10">
    <property type="entry name" value="YVTN repeat-like/Quinoprotein amine dehydrogenase"/>
    <property type="match status" value="1"/>
</dbReference>
<evidence type="ECO:0000256" key="1">
    <source>
        <dbReference type="ARBA" id="ARBA00005564"/>
    </source>
</evidence>
<feature type="region of interest" description="Disordered" evidence="2">
    <location>
        <begin position="136"/>
        <end position="155"/>
    </location>
</feature>
<comment type="caution">
    <text evidence="3">The sequence shown here is derived from an EMBL/GenBank/DDBJ whole genome shotgun (WGS) entry which is preliminary data.</text>
</comment>
<dbReference type="Pfam" id="PF10282">
    <property type="entry name" value="Lactonase"/>
    <property type="match status" value="1"/>
</dbReference>
<evidence type="ECO:0000313" key="3">
    <source>
        <dbReference type="EMBL" id="GCE23859.1"/>
    </source>
</evidence>
<dbReference type="InterPro" id="IPR011048">
    <property type="entry name" value="Haem_d1_sf"/>
</dbReference>
<accession>A0A402AXR4</accession>
<dbReference type="Proteomes" id="UP000287188">
    <property type="component" value="Unassembled WGS sequence"/>
</dbReference>
<gene>
    <name evidence="3" type="ORF">KDK_76590</name>
</gene>
<dbReference type="OrthoDB" id="9790815at2"/>
<dbReference type="PANTHER" id="PTHR30344:SF1">
    <property type="entry name" value="6-PHOSPHOGLUCONOLACTONASE"/>
    <property type="match status" value="1"/>
</dbReference>
<dbReference type="InterPro" id="IPR019405">
    <property type="entry name" value="Lactonase_7-beta_prop"/>
</dbReference>
<dbReference type="RefSeq" id="WP_126557192.1">
    <property type="nucleotide sequence ID" value="NZ_BIFS01000002.1"/>
</dbReference>
<dbReference type="SUPFAM" id="SSF51004">
    <property type="entry name" value="C-terminal (heme d1) domain of cytochrome cd1-nitrite reductase"/>
    <property type="match status" value="1"/>
</dbReference>
<name>A0A402AXR4_9CHLR</name>
<organism evidence="3 4">
    <name type="scientific">Dictyobacter kobayashii</name>
    <dbReference type="NCBI Taxonomy" id="2014872"/>
    <lineage>
        <taxon>Bacteria</taxon>
        <taxon>Bacillati</taxon>
        <taxon>Chloroflexota</taxon>
        <taxon>Ktedonobacteria</taxon>
        <taxon>Ktedonobacterales</taxon>
        <taxon>Dictyobacteraceae</taxon>
        <taxon>Dictyobacter</taxon>
    </lineage>
</organism>
<sequence>MSHTIVYIGSYAERSAQSIYIYTLDGETGKLAYVHSTGGVLNPSFLTVNADQTRLYAVSETTQQPGSVVSYVLDAHKGQLTPINEQSTNGGAPCHIAIADKGNFLVLPNYIGGSICLYPIQPDGSIGNRAYEVQHHGSSINPDRQDTPHPHSTNVDPSGKFIFVPDLGLDKIVTYEIDREAKQLILQGETAVKPGSGPRHFVFHPQHNYAYVINEISSTIIAFTYDPELQTLAAIQTVGTLPADYQGVNTAAEVLIHPSGQFLYGSNRGHDSIVVFALNPTTGQLTYVEHVSTQGKGPRNFALTPDGAMLLVANQDSSNIVSYRIDQQTGKLTATGESLEIPHPVCLKIFN</sequence>
<keyword evidence="4" id="KW-1185">Reference proteome</keyword>
<protein>
    <recommendedName>
        <fullName evidence="5">6-phosphogluconolactonase</fullName>
    </recommendedName>
</protein>
<dbReference type="AlphaFoldDB" id="A0A402AXR4"/>
<dbReference type="InterPro" id="IPR050282">
    <property type="entry name" value="Cycloisomerase_2"/>
</dbReference>
<proteinExistence type="inferred from homology"/>
<dbReference type="InterPro" id="IPR015943">
    <property type="entry name" value="WD40/YVTN_repeat-like_dom_sf"/>
</dbReference>
<evidence type="ECO:0000313" key="4">
    <source>
        <dbReference type="Proteomes" id="UP000287188"/>
    </source>
</evidence>
<comment type="similarity">
    <text evidence="1">Belongs to the cycloisomerase 2 family.</text>
</comment>
<evidence type="ECO:0008006" key="5">
    <source>
        <dbReference type="Google" id="ProtNLM"/>
    </source>
</evidence>
<dbReference type="GO" id="GO:0017057">
    <property type="term" value="F:6-phosphogluconolactonase activity"/>
    <property type="evidence" value="ECO:0007669"/>
    <property type="project" value="TreeGrafter"/>
</dbReference>